<accession>A0A6A6J414</accession>
<evidence type="ECO:0000313" key="3">
    <source>
        <dbReference type="Proteomes" id="UP000800094"/>
    </source>
</evidence>
<feature type="compositionally biased region" description="Basic and acidic residues" evidence="1">
    <location>
        <begin position="139"/>
        <end position="157"/>
    </location>
</feature>
<dbReference type="GeneID" id="54588448"/>
<protein>
    <submittedName>
        <fullName evidence="2">Uncharacterized protein</fullName>
    </submittedName>
</protein>
<dbReference type="Proteomes" id="UP000800094">
    <property type="component" value="Unassembled WGS sequence"/>
</dbReference>
<keyword evidence="3" id="KW-1185">Reference proteome</keyword>
<name>A0A6A6J414_9PLEO</name>
<evidence type="ECO:0000313" key="2">
    <source>
        <dbReference type="EMBL" id="KAF2257097.1"/>
    </source>
</evidence>
<dbReference type="OrthoDB" id="2532734at2759"/>
<proteinExistence type="predicted"/>
<organism evidence="2 3">
    <name type="scientific">Trematosphaeria pertusa</name>
    <dbReference type="NCBI Taxonomy" id="390896"/>
    <lineage>
        <taxon>Eukaryota</taxon>
        <taxon>Fungi</taxon>
        <taxon>Dikarya</taxon>
        <taxon>Ascomycota</taxon>
        <taxon>Pezizomycotina</taxon>
        <taxon>Dothideomycetes</taxon>
        <taxon>Pleosporomycetidae</taxon>
        <taxon>Pleosporales</taxon>
        <taxon>Massarineae</taxon>
        <taxon>Trematosphaeriaceae</taxon>
        <taxon>Trematosphaeria</taxon>
    </lineage>
</organism>
<dbReference type="EMBL" id="ML987189">
    <property type="protein sequence ID" value="KAF2257097.1"/>
    <property type="molecule type" value="Genomic_DNA"/>
</dbReference>
<dbReference type="RefSeq" id="XP_033692101.1">
    <property type="nucleotide sequence ID" value="XM_033835118.1"/>
</dbReference>
<feature type="region of interest" description="Disordered" evidence="1">
    <location>
        <begin position="69"/>
        <end position="157"/>
    </location>
</feature>
<evidence type="ECO:0000256" key="1">
    <source>
        <dbReference type="SAM" id="MobiDB-lite"/>
    </source>
</evidence>
<reference evidence="2" key="1">
    <citation type="journal article" date="2020" name="Stud. Mycol.">
        <title>101 Dothideomycetes genomes: a test case for predicting lifestyles and emergence of pathogens.</title>
        <authorList>
            <person name="Haridas S."/>
            <person name="Albert R."/>
            <person name="Binder M."/>
            <person name="Bloem J."/>
            <person name="Labutti K."/>
            <person name="Salamov A."/>
            <person name="Andreopoulos B."/>
            <person name="Baker S."/>
            <person name="Barry K."/>
            <person name="Bills G."/>
            <person name="Bluhm B."/>
            <person name="Cannon C."/>
            <person name="Castanera R."/>
            <person name="Culley D."/>
            <person name="Daum C."/>
            <person name="Ezra D."/>
            <person name="Gonzalez J."/>
            <person name="Henrissat B."/>
            <person name="Kuo A."/>
            <person name="Liang C."/>
            <person name="Lipzen A."/>
            <person name="Lutzoni F."/>
            <person name="Magnuson J."/>
            <person name="Mondo S."/>
            <person name="Nolan M."/>
            <person name="Ohm R."/>
            <person name="Pangilinan J."/>
            <person name="Park H.-J."/>
            <person name="Ramirez L."/>
            <person name="Alfaro M."/>
            <person name="Sun H."/>
            <person name="Tritt A."/>
            <person name="Yoshinaga Y."/>
            <person name="Zwiers L.-H."/>
            <person name="Turgeon B."/>
            <person name="Goodwin S."/>
            <person name="Spatafora J."/>
            <person name="Crous P."/>
            <person name="Grigoriev I."/>
        </authorList>
    </citation>
    <scope>NUCLEOTIDE SEQUENCE</scope>
    <source>
        <strain evidence="2">CBS 122368</strain>
    </source>
</reference>
<dbReference type="AlphaFoldDB" id="A0A6A6J414"/>
<sequence length="157" mass="17078">MSDSVSKPSITSLIHDYYAQKPNFTQHIGKPSTDADAPSEDLEALHLRSNPKDFPSPEEIRRAFLRKGGYLRKKPANMPVHPAEEHASGNITDQVAKDSKDSTASSHPLHQEDTGASSGGSIGAMAHKANPGPVMPENMPEKASKEELKKRAEELNK</sequence>
<gene>
    <name evidence="2" type="ORF">BU26DRAFT_599663</name>
</gene>